<protein>
    <recommendedName>
        <fullName evidence="3">DUF1177 domain-containing protein</fullName>
    </recommendedName>
</protein>
<evidence type="ECO:0008006" key="3">
    <source>
        <dbReference type="Google" id="ProtNLM"/>
    </source>
</evidence>
<dbReference type="Pfam" id="PF06675">
    <property type="entry name" value="DUF1177"/>
    <property type="match status" value="1"/>
</dbReference>
<dbReference type="EMBL" id="CADIJO010000009">
    <property type="protein sequence ID" value="CAB3706235.1"/>
    <property type="molecule type" value="Genomic_DNA"/>
</dbReference>
<name>A0A6S7A757_9BURK</name>
<proteinExistence type="predicted"/>
<reference evidence="1 2" key="1">
    <citation type="submission" date="2020-04" db="EMBL/GenBank/DDBJ databases">
        <authorList>
            <person name="De Canck E."/>
        </authorList>
    </citation>
    <scope>NUCLEOTIDE SEQUENCE [LARGE SCALE GENOMIC DNA]</scope>
    <source>
        <strain evidence="1 2">LMG 3458</strain>
    </source>
</reference>
<dbReference type="InterPro" id="IPR009561">
    <property type="entry name" value="DUF1177"/>
</dbReference>
<evidence type="ECO:0000313" key="2">
    <source>
        <dbReference type="Proteomes" id="UP000494111"/>
    </source>
</evidence>
<dbReference type="AlphaFoldDB" id="A0A6S7A757"/>
<dbReference type="Proteomes" id="UP000494111">
    <property type="component" value="Unassembled WGS sequence"/>
</dbReference>
<sequence length="313" mass="32759">MSLSQTLQAFEALDSAYASGDTVARLLAPYPNASVTVTQIRGANGSTDFVRVVIPGAQGKRAGGSAPTLGIVGRLGGIGARPSRLGLVSDGDGAVAAVAAALKLAHMQSQGDVLAGDVIVGTHICPDAPTRPHQPVDFMDSPVDMKAMNDHELSDEMDAVLSIDTTKGNRIINHKGFALSPTVKQGYILRMSEDLLRIMETTTGRPAATFPISIQDITPYDNGVYHVNSILQPSVATSAPVVGVAITAETVVPGCGTGASHEVDIAAAAKFAVEVAKEFTQGKCQFFDREEFAVLQKLYGSLAHLQGVQVQKH</sequence>
<evidence type="ECO:0000313" key="1">
    <source>
        <dbReference type="EMBL" id="CAB3706235.1"/>
    </source>
</evidence>
<organism evidence="1 2">
    <name type="scientific">Achromobacter deleyi</name>
    <dbReference type="NCBI Taxonomy" id="1353891"/>
    <lineage>
        <taxon>Bacteria</taxon>
        <taxon>Pseudomonadati</taxon>
        <taxon>Pseudomonadota</taxon>
        <taxon>Betaproteobacteria</taxon>
        <taxon>Burkholderiales</taxon>
        <taxon>Alcaligenaceae</taxon>
        <taxon>Achromobacter</taxon>
    </lineage>
</organism>
<accession>A0A6S7A757</accession>
<gene>
    <name evidence="1" type="ORF">LMG3458_02942</name>
</gene>
<dbReference type="RefSeq" id="WP_175193025.1">
    <property type="nucleotide sequence ID" value="NZ_CADIJO010000009.1"/>
</dbReference>